<organism evidence="8 9">
    <name type="scientific">Holothuria leucospilota</name>
    <name type="common">Black long sea cucumber</name>
    <name type="synonym">Mertensiothuria leucospilota</name>
    <dbReference type="NCBI Taxonomy" id="206669"/>
    <lineage>
        <taxon>Eukaryota</taxon>
        <taxon>Metazoa</taxon>
        <taxon>Echinodermata</taxon>
        <taxon>Eleutherozoa</taxon>
        <taxon>Echinozoa</taxon>
        <taxon>Holothuroidea</taxon>
        <taxon>Aspidochirotacea</taxon>
        <taxon>Aspidochirotida</taxon>
        <taxon>Holothuriidae</taxon>
        <taxon>Holothuria</taxon>
    </lineage>
</organism>
<evidence type="ECO:0000256" key="2">
    <source>
        <dbReference type="ARBA" id="ARBA00011738"/>
    </source>
</evidence>
<dbReference type="EMBL" id="JAIZAY010000013">
    <property type="protein sequence ID" value="KAJ8030389.1"/>
    <property type="molecule type" value="Genomic_DNA"/>
</dbReference>
<evidence type="ECO:0000313" key="8">
    <source>
        <dbReference type="EMBL" id="KAJ8030389.1"/>
    </source>
</evidence>
<comment type="function">
    <text evidence="6">Endoribonuclease that catalyzes the hydrolysis of histone-coding pre-mRNA 3'-end. Involved in histone pre-mRNA processing during the S-phase of the cell cycle, which is required for entering/progressing through S-phase. Cleaves histone pre-mRNA at a major and a minor cleavage site after the 5'-ACCCA-3' and the 5'-ACCCACA-3' sequence, respectively, and located downstream of the stem-loop. May require the presence of the HDE element located at the histone pre-RNA 3'-end to avoid non-specific cleavage.</text>
</comment>
<comment type="subcellular location">
    <subcellularLocation>
        <location evidence="1">Cytoplasm</location>
        <location evidence="1">Cytosol</location>
    </subcellularLocation>
</comment>
<dbReference type="PANTHER" id="PTHR23200:SF48">
    <property type="entry name" value="METALLO-BETA-LACTAMASE DOMAIN-CONTAINING PROTEIN 1"/>
    <property type="match status" value="1"/>
</dbReference>
<feature type="domain" description="Metallo-beta-lactamase" evidence="7">
    <location>
        <begin position="23"/>
        <end position="188"/>
    </location>
</feature>
<comment type="catalytic activity">
    <reaction evidence="5">
        <text>a ribonucleotidyl-ribonucleotide-RNA + H2O = a 3'-end ribonucleotide-RNA + a 5'-end 5'-phospho-ribonucleoside-RNA + H(+)</text>
        <dbReference type="Rhea" id="RHEA:68096"/>
        <dbReference type="Rhea" id="RHEA-COMP:15179"/>
        <dbReference type="Rhea" id="RHEA-COMP:17355"/>
        <dbReference type="Rhea" id="RHEA-COMP:17428"/>
        <dbReference type="ChEBI" id="CHEBI:15377"/>
        <dbReference type="ChEBI" id="CHEBI:15378"/>
        <dbReference type="ChEBI" id="CHEBI:74896"/>
        <dbReference type="ChEBI" id="CHEBI:138282"/>
        <dbReference type="ChEBI" id="CHEBI:173118"/>
    </reaction>
    <physiologicalReaction direction="left-to-right" evidence="5">
        <dbReference type="Rhea" id="RHEA:68097"/>
    </physiologicalReaction>
</comment>
<reference evidence="8" key="1">
    <citation type="submission" date="2021-10" db="EMBL/GenBank/DDBJ databases">
        <title>Tropical sea cucumber genome reveals ecological adaptation and Cuvierian tubules defense mechanism.</title>
        <authorList>
            <person name="Chen T."/>
        </authorList>
    </citation>
    <scope>NUCLEOTIDE SEQUENCE</scope>
    <source>
        <strain evidence="8">Nanhai2018</strain>
        <tissue evidence="8">Muscle</tissue>
    </source>
</reference>
<sequence length="198" mass="22183">MEVIVLKEGYCREGEKKGSFKASGTITVVKGEHHNILVDTGNPWDTGELLSELSKANLEIKDIHYVVCTHGHSDHVGNLNIFLQSTHIVGHDIAYKDNYEDIAFKEGEPYEIEDNIEVISTPGHMHHDISVVVKNTKHGTVVIAGDLFECEKDLDDSTIWKEKSEDKELQEQSRQRVLEIADYIIPGHGPGFKVPKPS</sequence>
<evidence type="ECO:0000259" key="7">
    <source>
        <dbReference type="SMART" id="SM00849"/>
    </source>
</evidence>
<evidence type="ECO:0000313" key="9">
    <source>
        <dbReference type="Proteomes" id="UP001152320"/>
    </source>
</evidence>
<gene>
    <name evidence="8" type="ORF">HOLleu_26803</name>
</gene>
<dbReference type="InterPro" id="IPR001279">
    <property type="entry name" value="Metallo-B-lactamas"/>
</dbReference>
<comment type="caution">
    <text evidence="8">The sequence shown here is derived from an EMBL/GenBank/DDBJ whole genome shotgun (WGS) entry which is preliminary data.</text>
</comment>
<name>A0A9Q1H1U5_HOLLE</name>
<accession>A0A9Q1H1U5</accession>
<evidence type="ECO:0000256" key="1">
    <source>
        <dbReference type="ARBA" id="ARBA00004514"/>
    </source>
</evidence>
<dbReference type="SUPFAM" id="SSF56281">
    <property type="entry name" value="Metallo-hydrolase/oxidoreductase"/>
    <property type="match status" value="1"/>
</dbReference>
<comment type="subunit">
    <text evidence="2">Homodimer.</text>
</comment>
<dbReference type="InterPro" id="IPR036866">
    <property type="entry name" value="RibonucZ/Hydroxyglut_hydro"/>
</dbReference>
<evidence type="ECO:0000256" key="6">
    <source>
        <dbReference type="ARBA" id="ARBA00045869"/>
    </source>
</evidence>
<dbReference type="Gene3D" id="3.60.15.10">
    <property type="entry name" value="Ribonuclease Z/Hydroxyacylglutathione hydrolase-like"/>
    <property type="match status" value="1"/>
</dbReference>
<evidence type="ECO:0000256" key="3">
    <source>
        <dbReference type="ARBA" id="ARBA00014856"/>
    </source>
</evidence>
<protein>
    <recommendedName>
        <fullName evidence="3">Metallo-beta-lactamase domain-containing protein 1</fullName>
    </recommendedName>
    <alternativeName>
        <fullName evidence="4">Endoribonuclease MBLAC1</fullName>
    </alternativeName>
</protein>
<dbReference type="CDD" id="cd07711">
    <property type="entry name" value="MBLAC1-like_MBL-fold"/>
    <property type="match status" value="1"/>
</dbReference>
<dbReference type="Pfam" id="PF00753">
    <property type="entry name" value="Lactamase_B"/>
    <property type="match status" value="1"/>
</dbReference>
<dbReference type="Proteomes" id="UP001152320">
    <property type="component" value="Chromosome 13"/>
</dbReference>
<evidence type="ECO:0000256" key="4">
    <source>
        <dbReference type="ARBA" id="ARBA00032988"/>
    </source>
</evidence>
<dbReference type="OrthoDB" id="10250730at2759"/>
<proteinExistence type="predicted"/>
<dbReference type="PANTHER" id="PTHR23200">
    <property type="entry name" value="METALLO-BETA-LACTAMASE DOMAIN-CONTAINING PROTEIN 1"/>
    <property type="match status" value="1"/>
</dbReference>
<dbReference type="GO" id="GO:0005829">
    <property type="term" value="C:cytosol"/>
    <property type="evidence" value="ECO:0007669"/>
    <property type="project" value="UniProtKB-SubCell"/>
</dbReference>
<dbReference type="SMART" id="SM00849">
    <property type="entry name" value="Lactamase_B"/>
    <property type="match status" value="1"/>
</dbReference>
<dbReference type="InterPro" id="IPR039344">
    <property type="entry name" value="MBLAC1"/>
</dbReference>
<evidence type="ECO:0000256" key="5">
    <source>
        <dbReference type="ARBA" id="ARBA00044690"/>
    </source>
</evidence>
<keyword evidence="9" id="KW-1185">Reference proteome</keyword>
<dbReference type="AlphaFoldDB" id="A0A9Q1H1U5"/>